<protein>
    <recommendedName>
        <fullName evidence="1">Methyltransferase type 11 domain-containing protein</fullName>
    </recommendedName>
</protein>
<gene>
    <name evidence="2" type="ORF">A2773_03060</name>
</gene>
<sequence>MAMEKLVHNIYRRSNRPVIINGHVYSPYESRSKFQYDFSLFPENPIEVLGAFGYSYMSLGMVSLGLTYPTEFTHYKPGSVYGDLPSTISASEIRQELGAQKGMFFPGSRVLDLGNGAGRAKHQYQRLHRRSTVIGIDLHNSEQYPAYPHEPNFVGAGWSKLPFADNSFTGILACETFPRHVGTFNGLVSTVNEITRISKPGAIYRATTSFNDQITTDTDADNNETQVHTRIAVIQELVSRGWEVFATHRLIISRLLNKKD</sequence>
<name>A0A1F5ZKF8_9BACT</name>
<evidence type="ECO:0000313" key="3">
    <source>
        <dbReference type="Proteomes" id="UP000177383"/>
    </source>
</evidence>
<comment type="caution">
    <text evidence="2">The sequence shown here is derived from an EMBL/GenBank/DDBJ whole genome shotgun (WGS) entry which is preliminary data.</text>
</comment>
<dbReference type="SUPFAM" id="SSF53335">
    <property type="entry name" value="S-adenosyl-L-methionine-dependent methyltransferases"/>
    <property type="match status" value="1"/>
</dbReference>
<dbReference type="AlphaFoldDB" id="A0A1F5ZKF8"/>
<feature type="domain" description="Methyltransferase type 11" evidence="1">
    <location>
        <begin position="111"/>
        <end position="203"/>
    </location>
</feature>
<dbReference type="CDD" id="cd02440">
    <property type="entry name" value="AdoMet_MTases"/>
    <property type="match status" value="1"/>
</dbReference>
<organism evidence="2 3">
    <name type="scientific">Candidatus Gottesmanbacteria bacterium RIFCSPHIGHO2_01_FULL_39_10</name>
    <dbReference type="NCBI Taxonomy" id="1798375"/>
    <lineage>
        <taxon>Bacteria</taxon>
        <taxon>Candidatus Gottesmaniibacteriota</taxon>
    </lineage>
</organism>
<dbReference type="GO" id="GO:0008757">
    <property type="term" value="F:S-adenosylmethionine-dependent methyltransferase activity"/>
    <property type="evidence" value="ECO:0007669"/>
    <property type="project" value="InterPro"/>
</dbReference>
<dbReference type="Proteomes" id="UP000177383">
    <property type="component" value="Unassembled WGS sequence"/>
</dbReference>
<accession>A0A1F5ZKF8</accession>
<dbReference type="Pfam" id="PF08241">
    <property type="entry name" value="Methyltransf_11"/>
    <property type="match status" value="1"/>
</dbReference>
<proteinExistence type="predicted"/>
<dbReference type="EMBL" id="MFJE01000066">
    <property type="protein sequence ID" value="OGG12970.1"/>
    <property type="molecule type" value="Genomic_DNA"/>
</dbReference>
<evidence type="ECO:0000259" key="1">
    <source>
        <dbReference type="Pfam" id="PF08241"/>
    </source>
</evidence>
<dbReference type="STRING" id="1798375.A2773_03060"/>
<dbReference type="InterPro" id="IPR029063">
    <property type="entry name" value="SAM-dependent_MTases_sf"/>
</dbReference>
<dbReference type="InterPro" id="IPR013216">
    <property type="entry name" value="Methyltransf_11"/>
</dbReference>
<reference evidence="2 3" key="1">
    <citation type="journal article" date="2016" name="Nat. Commun.">
        <title>Thousands of microbial genomes shed light on interconnected biogeochemical processes in an aquifer system.</title>
        <authorList>
            <person name="Anantharaman K."/>
            <person name="Brown C.T."/>
            <person name="Hug L.A."/>
            <person name="Sharon I."/>
            <person name="Castelle C.J."/>
            <person name="Probst A.J."/>
            <person name="Thomas B.C."/>
            <person name="Singh A."/>
            <person name="Wilkins M.J."/>
            <person name="Karaoz U."/>
            <person name="Brodie E.L."/>
            <person name="Williams K.H."/>
            <person name="Hubbard S.S."/>
            <person name="Banfield J.F."/>
        </authorList>
    </citation>
    <scope>NUCLEOTIDE SEQUENCE [LARGE SCALE GENOMIC DNA]</scope>
</reference>
<dbReference type="Gene3D" id="3.40.50.150">
    <property type="entry name" value="Vaccinia Virus protein VP39"/>
    <property type="match status" value="1"/>
</dbReference>
<evidence type="ECO:0000313" key="2">
    <source>
        <dbReference type="EMBL" id="OGG12970.1"/>
    </source>
</evidence>